<dbReference type="Gene3D" id="1.10.510.10">
    <property type="entry name" value="Transferase(Phosphotransferase) domain 1"/>
    <property type="match status" value="1"/>
</dbReference>
<dbReference type="GO" id="GO:0005524">
    <property type="term" value="F:ATP binding"/>
    <property type="evidence" value="ECO:0007669"/>
    <property type="project" value="InterPro"/>
</dbReference>
<dbReference type="GO" id="GO:0005737">
    <property type="term" value="C:cytoplasm"/>
    <property type="evidence" value="ECO:0007669"/>
    <property type="project" value="TreeGrafter"/>
</dbReference>
<dbReference type="InterPro" id="IPR011989">
    <property type="entry name" value="ARM-like"/>
</dbReference>
<name>A0A0C3Q6D2_9AGAM</name>
<dbReference type="GO" id="GO:0004672">
    <property type="term" value="F:protein kinase activity"/>
    <property type="evidence" value="ECO:0007669"/>
    <property type="project" value="InterPro"/>
</dbReference>
<dbReference type="Proteomes" id="UP000054248">
    <property type="component" value="Unassembled WGS sequence"/>
</dbReference>
<dbReference type="OrthoDB" id="447103at2759"/>
<reference evidence="3" key="2">
    <citation type="submission" date="2015-01" db="EMBL/GenBank/DDBJ databases">
        <title>Evolutionary Origins and Diversification of the Mycorrhizal Mutualists.</title>
        <authorList>
            <consortium name="DOE Joint Genome Institute"/>
            <consortium name="Mycorrhizal Genomics Consortium"/>
            <person name="Kohler A."/>
            <person name="Kuo A."/>
            <person name="Nagy L.G."/>
            <person name="Floudas D."/>
            <person name="Copeland A."/>
            <person name="Barry K.W."/>
            <person name="Cichocki N."/>
            <person name="Veneault-Fourrey C."/>
            <person name="LaButti K."/>
            <person name="Lindquist E.A."/>
            <person name="Lipzen A."/>
            <person name="Lundell T."/>
            <person name="Morin E."/>
            <person name="Murat C."/>
            <person name="Riley R."/>
            <person name="Ohm R."/>
            <person name="Sun H."/>
            <person name="Tunlid A."/>
            <person name="Henrissat B."/>
            <person name="Grigoriev I.V."/>
            <person name="Hibbett D.S."/>
            <person name="Martin F."/>
        </authorList>
    </citation>
    <scope>NUCLEOTIDE SEQUENCE [LARGE SCALE GENOMIC DNA]</scope>
    <source>
        <strain evidence="3">MUT 4182</strain>
    </source>
</reference>
<dbReference type="InterPro" id="IPR051177">
    <property type="entry name" value="CIK-Related_Protein"/>
</dbReference>
<keyword evidence="3" id="KW-1185">Reference proteome</keyword>
<protein>
    <recommendedName>
        <fullName evidence="1">Protein kinase domain-containing protein</fullName>
    </recommendedName>
</protein>
<dbReference type="PANTHER" id="PTHR12984">
    <property type="entry name" value="SCY1-RELATED S/T PROTEIN KINASE-LIKE"/>
    <property type="match status" value="1"/>
</dbReference>
<proteinExistence type="predicted"/>
<evidence type="ECO:0000259" key="1">
    <source>
        <dbReference type="PROSITE" id="PS50011"/>
    </source>
</evidence>
<feature type="domain" description="Protein kinase" evidence="1">
    <location>
        <begin position="1"/>
        <end position="299"/>
    </location>
</feature>
<dbReference type="SUPFAM" id="SSF48371">
    <property type="entry name" value="ARM repeat"/>
    <property type="match status" value="1"/>
</dbReference>
<dbReference type="GO" id="GO:0006409">
    <property type="term" value="P:tRNA export from nucleus"/>
    <property type="evidence" value="ECO:0007669"/>
    <property type="project" value="TreeGrafter"/>
</dbReference>
<dbReference type="STRING" id="1051891.A0A0C3Q6D2"/>
<evidence type="ECO:0000313" key="2">
    <source>
        <dbReference type="EMBL" id="KIO18829.1"/>
    </source>
</evidence>
<reference evidence="2 3" key="1">
    <citation type="submission" date="2014-04" db="EMBL/GenBank/DDBJ databases">
        <authorList>
            <consortium name="DOE Joint Genome Institute"/>
            <person name="Kuo A."/>
            <person name="Girlanda M."/>
            <person name="Perotto S."/>
            <person name="Kohler A."/>
            <person name="Nagy L.G."/>
            <person name="Floudas D."/>
            <person name="Copeland A."/>
            <person name="Barry K.W."/>
            <person name="Cichocki N."/>
            <person name="Veneault-Fourrey C."/>
            <person name="LaButti K."/>
            <person name="Lindquist E.A."/>
            <person name="Lipzen A."/>
            <person name="Lundell T."/>
            <person name="Morin E."/>
            <person name="Murat C."/>
            <person name="Sun H."/>
            <person name="Tunlid A."/>
            <person name="Henrissat B."/>
            <person name="Grigoriev I.V."/>
            <person name="Hibbett D.S."/>
            <person name="Martin F."/>
            <person name="Nordberg H.P."/>
            <person name="Cantor M.N."/>
            <person name="Hua S.X."/>
        </authorList>
    </citation>
    <scope>NUCLEOTIDE SEQUENCE [LARGE SCALE GENOMIC DNA]</scope>
    <source>
        <strain evidence="2 3">MUT 4182</strain>
    </source>
</reference>
<gene>
    <name evidence="2" type="ORF">M407DRAFT_31509</name>
</gene>
<dbReference type="InterPro" id="IPR011009">
    <property type="entry name" value="Kinase-like_dom_sf"/>
</dbReference>
<dbReference type="PANTHER" id="PTHR12984:SF3">
    <property type="entry name" value="N-TERMINAL KINASE-LIKE PROTEIN"/>
    <property type="match status" value="1"/>
</dbReference>
<dbReference type="HOGENOM" id="CLU_010392_1_0_1"/>
<dbReference type="InterPro" id="IPR016024">
    <property type="entry name" value="ARM-type_fold"/>
</dbReference>
<dbReference type="Gene3D" id="1.25.10.10">
    <property type="entry name" value="Leucine-rich Repeat Variant"/>
    <property type="match status" value="1"/>
</dbReference>
<accession>A0A0C3Q6D2</accession>
<evidence type="ECO:0000313" key="3">
    <source>
        <dbReference type="Proteomes" id="UP000054248"/>
    </source>
</evidence>
<dbReference type="PROSITE" id="PS50011">
    <property type="entry name" value="PROTEIN_KINASE_DOM"/>
    <property type="match status" value="1"/>
</dbReference>
<dbReference type="SUPFAM" id="SSF56112">
    <property type="entry name" value="Protein kinase-like (PK-like)"/>
    <property type="match status" value="1"/>
</dbReference>
<dbReference type="AlphaFoldDB" id="A0A0C3Q6D2"/>
<organism evidence="2 3">
    <name type="scientific">Tulasnella calospora MUT 4182</name>
    <dbReference type="NCBI Taxonomy" id="1051891"/>
    <lineage>
        <taxon>Eukaryota</taxon>
        <taxon>Fungi</taxon>
        <taxon>Dikarya</taxon>
        <taxon>Basidiomycota</taxon>
        <taxon>Agaricomycotina</taxon>
        <taxon>Agaricomycetes</taxon>
        <taxon>Cantharellales</taxon>
        <taxon>Tulasnellaceae</taxon>
        <taxon>Tulasnella</taxon>
    </lineage>
</organism>
<dbReference type="InterPro" id="IPR000719">
    <property type="entry name" value="Prot_kinase_dom"/>
</dbReference>
<sequence>MDLLRSLGSAAASSILQKSGLTLPFSLGDKVSSFEGKTIWTLHDATKRDDGSQVSVFVFDANAPGKRNVLPLAKNALKKLRTTRHPDVLKFIDVVETETTVYIVTERVQPLSKALSSWQSKPAKEREEWLIWGLHRVVVALAFINDTCQSTHGNLRVDSIFISPSGEWKLGGLDLFSNPKDEAAILYTMGGLVPDGNAIASPEVKSGGWSALKAADPAVADSYALGLLLHSVFNPNSPPPTTIFPPHAPPVPSSRGAIPPSIFPSFKRLLNPNPKTRFTAKGFLDLGMGQVLGDGSGFFANNGLFKICAGLEGFPLASDGEKHALLRTLKESAASFPVEFASYKVLPSLLTSLEHGGASAAQVLPLALQLGKNLSPSEYSDLLIGPVVKLYASPDRGTRMALLESLPEYADKLDNKLVTDKLWPSLQTGFGDTVAAIREATVRSILLIAPKLSDRVLNNDLLRHLAKTQTDPEPSIRTNTCILLGRIAPSLGYNTKRKVLVPAFTRSLKDTFVHARVAGLMALMATQECFEVEELATKVIPAMSFCLLDKEKLVRDQAFKAMEVFMKTVEAHAATMSQIEA</sequence>
<dbReference type="Gene3D" id="3.30.200.20">
    <property type="entry name" value="Phosphorylase Kinase, domain 1"/>
    <property type="match status" value="1"/>
</dbReference>
<dbReference type="EMBL" id="KN823257">
    <property type="protein sequence ID" value="KIO18829.1"/>
    <property type="molecule type" value="Genomic_DNA"/>
</dbReference>